<dbReference type="RefSeq" id="WP_148949090.1">
    <property type="nucleotide sequence ID" value="NZ_VTES01000001.1"/>
</dbReference>
<reference evidence="1 2" key="1">
    <citation type="submission" date="2019-08" db="EMBL/GenBank/DDBJ databases">
        <title>Bacillus genomes from the desert of Cuatro Cienegas, Coahuila.</title>
        <authorList>
            <person name="Olmedo-Alvarez G."/>
        </authorList>
    </citation>
    <scope>NUCLEOTIDE SEQUENCE [LARGE SCALE GENOMIC DNA]</scope>
    <source>
        <strain evidence="1 2">CH37_1T</strain>
    </source>
</reference>
<dbReference type="Proteomes" id="UP000323732">
    <property type="component" value="Unassembled WGS sequence"/>
</dbReference>
<gene>
    <name evidence="1" type="ORF">FZD47_02560</name>
</gene>
<dbReference type="EMBL" id="VTES01000001">
    <property type="protein sequence ID" value="TYS66388.1"/>
    <property type="molecule type" value="Genomic_DNA"/>
</dbReference>
<accession>A0A5D4SVS9</accession>
<proteinExistence type="predicted"/>
<name>A0A5D4SVS9_9BACI</name>
<evidence type="ECO:0000313" key="1">
    <source>
        <dbReference type="EMBL" id="TYS66388.1"/>
    </source>
</evidence>
<evidence type="ECO:0000313" key="2">
    <source>
        <dbReference type="Proteomes" id="UP000323732"/>
    </source>
</evidence>
<dbReference type="AlphaFoldDB" id="A0A5D4SVS9"/>
<comment type="caution">
    <text evidence="1">The sequence shown here is derived from an EMBL/GenBank/DDBJ whole genome shotgun (WGS) entry which is preliminary data.</text>
</comment>
<sequence length="99" mass="11243">MKKEYIIGLFLLIFFLLAMVSNPSKSDYVSWVKEGIQEEEGVFIGLISGPFLNSYTTKKDFIIFTVYSTSFGEKESEKLVAVGILNNFIWLKGISEESK</sequence>
<protein>
    <submittedName>
        <fullName evidence="1">DUF4359 domain-containing protein</fullName>
    </submittedName>
</protein>
<organism evidence="1 2">
    <name type="scientific">Bacillus infantis</name>
    <dbReference type="NCBI Taxonomy" id="324767"/>
    <lineage>
        <taxon>Bacteria</taxon>
        <taxon>Bacillati</taxon>
        <taxon>Bacillota</taxon>
        <taxon>Bacilli</taxon>
        <taxon>Bacillales</taxon>
        <taxon>Bacillaceae</taxon>
        <taxon>Bacillus</taxon>
    </lineage>
</organism>